<feature type="transmembrane region" description="Helical" evidence="1">
    <location>
        <begin position="123"/>
        <end position="145"/>
    </location>
</feature>
<feature type="transmembrane region" description="Helical" evidence="1">
    <location>
        <begin position="238"/>
        <end position="256"/>
    </location>
</feature>
<dbReference type="EC" id="2.-.-.-" evidence="1"/>
<feature type="domain" description="GPI ethanolamine phosphate transferase 1 C-terminal" evidence="2">
    <location>
        <begin position="120"/>
        <end position="514"/>
    </location>
</feature>
<comment type="subcellular location">
    <subcellularLocation>
        <location evidence="1">Endoplasmic reticulum membrane</location>
        <topology evidence="1">Multi-pass membrane protein</topology>
    </subcellularLocation>
</comment>
<keyword evidence="1" id="KW-1133">Transmembrane helix</keyword>
<dbReference type="AlphaFoldDB" id="A0A8K0UEH5"/>
<evidence type="ECO:0000256" key="1">
    <source>
        <dbReference type="RuleBase" id="RU367138"/>
    </source>
</evidence>
<comment type="pathway">
    <text evidence="1">Glycolipid biosynthesis; glycosylphosphatidylinositol-anchor biosynthesis.</text>
</comment>
<feature type="transmembrane region" description="Helical" evidence="1">
    <location>
        <begin position="14"/>
        <end position="35"/>
    </location>
</feature>
<evidence type="ECO:0000313" key="4">
    <source>
        <dbReference type="Proteomes" id="UP000813824"/>
    </source>
</evidence>
<dbReference type="Proteomes" id="UP000813824">
    <property type="component" value="Unassembled WGS sequence"/>
</dbReference>
<keyword evidence="4" id="KW-1185">Reference proteome</keyword>
<comment type="function">
    <text evidence="1">Ethanolamine phosphate transferase involved in glycosylphosphatidylinositol-anchor biosynthesis. Transfers ethanolamine phosphate to the first alpha-1,4-linked mannose of the glycosylphosphatidylinositol precursor of GPI-anchor.</text>
</comment>
<feature type="transmembrane region" description="Helical" evidence="1">
    <location>
        <begin position="268"/>
        <end position="286"/>
    </location>
</feature>
<sequence>MANMTSTRTERKKISFKPVIITGLLFHIAVIATTYHCNPILSLTHDSQAQGETKTGVSQSGPYYEPANINSSSFHMQNVNAPVVSYLHTRSHRAWDTEQNQKYFPSQIRLPESSYPSDSYRSFLHHLLATTAYLGWICYAIAAILYSQSFFEPQPSLLVDVLSASALSVSMFALYANGTAASCYAYATFSIYFWRRVLNVTVEKLRSTVNGPGNITGPCWRGGLLVVTLQIMNMAYKYTHLWSAGLLLIGVAWPLLGWPERALRRYGSLLLAWITTCVFTAAISLTEAPHDMDQHFTVLAAACAVALGLVMLFVDANTRSDGRWFTLTQMGFIMGSVVVKSYKTVPTIHRLSSWLILFTSILLPLMSLRRTSVSFIRLGSLSLASFIPIALLSNGQDAFFFISYSILLLLWTKIEPLVRASQDKGAEQSSSLEDLRIAVFVLFFIQLAFFGSVGSSSMASINRLLPDRHSLWLFPLLALKISGPYVILSASTAALNEHLNLPPFKLLLVAMTMASAKSTTLFLNGIRADLANNATTPVTHFITSQMLLLISAGVDILGEALLNNLGSARLPSEGEAMTFRT</sequence>
<reference evidence="3" key="1">
    <citation type="journal article" date="2021" name="New Phytol.">
        <title>Evolutionary innovations through gain and loss of genes in the ectomycorrhizal Boletales.</title>
        <authorList>
            <person name="Wu G."/>
            <person name="Miyauchi S."/>
            <person name="Morin E."/>
            <person name="Kuo A."/>
            <person name="Drula E."/>
            <person name="Varga T."/>
            <person name="Kohler A."/>
            <person name="Feng B."/>
            <person name="Cao Y."/>
            <person name="Lipzen A."/>
            <person name="Daum C."/>
            <person name="Hundley H."/>
            <person name="Pangilinan J."/>
            <person name="Johnson J."/>
            <person name="Barry K."/>
            <person name="LaButti K."/>
            <person name="Ng V."/>
            <person name="Ahrendt S."/>
            <person name="Min B."/>
            <person name="Choi I.G."/>
            <person name="Park H."/>
            <person name="Plett J.M."/>
            <person name="Magnuson J."/>
            <person name="Spatafora J.W."/>
            <person name="Nagy L.G."/>
            <person name="Henrissat B."/>
            <person name="Grigoriev I.V."/>
            <person name="Yang Z.L."/>
            <person name="Xu J."/>
            <person name="Martin F.M."/>
        </authorList>
    </citation>
    <scope>NUCLEOTIDE SEQUENCE</scope>
    <source>
        <strain evidence="3">KKN 215</strain>
    </source>
</reference>
<dbReference type="InterPro" id="IPR007070">
    <property type="entry name" value="GPI_EtnP_transferase_1"/>
</dbReference>
<feature type="transmembrane region" description="Helical" evidence="1">
    <location>
        <begin position="298"/>
        <end position="317"/>
    </location>
</feature>
<proteinExistence type="inferred from homology"/>
<keyword evidence="1" id="KW-0472">Membrane</keyword>
<protein>
    <recommendedName>
        <fullName evidence="1">GPI ethanolamine phosphate transferase 1</fullName>
        <ecNumber evidence="1">2.-.-.-</ecNumber>
    </recommendedName>
</protein>
<evidence type="ECO:0000259" key="2">
    <source>
        <dbReference type="Pfam" id="PF04987"/>
    </source>
</evidence>
<dbReference type="EMBL" id="JAEVFJ010000064">
    <property type="protein sequence ID" value="KAH8077392.1"/>
    <property type="molecule type" value="Genomic_DNA"/>
</dbReference>
<dbReference type="OrthoDB" id="2748310at2759"/>
<feature type="transmembrane region" description="Helical" evidence="1">
    <location>
        <begin position="348"/>
        <end position="368"/>
    </location>
</feature>
<dbReference type="UniPathway" id="UPA00196"/>
<keyword evidence="1" id="KW-0337">GPI-anchor biosynthesis</keyword>
<dbReference type="GO" id="GO:0005789">
    <property type="term" value="C:endoplasmic reticulum membrane"/>
    <property type="evidence" value="ECO:0007669"/>
    <property type="project" value="UniProtKB-SubCell"/>
</dbReference>
<comment type="caution">
    <text evidence="3">The sequence shown here is derived from an EMBL/GenBank/DDBJ whole genome shotgun (WGS) entry which is preliminary data.</text>
</comment>
<comment type="similarity">
    <text evidence="1">Belongs to the PIGG/PIGN/PIGO family. PIGN subfamily.</text>
</comment>
<name>A0A8K0UEH5_9AGAR</name>
<evidence type="ECO:0000313" key="3">
    <source>
        <dbReference type="EMBL" id="KAH8077392.1"/>
    </source>
</evidence>
<comment type="caution">
    <text evidence="1">Lacks conserved residue(s) required for the propagation of feature annotation.</text>
</comment>
<accession>A0A8K0UEH5</accession>
<gene>
    <name evidence="3" type="ORF">BXZ70DRAFT_702208</name>
</gene>
<feature type="transmembrane region" description="Helical" evidence="1">
    <location>
        <begin position="473"/>
        <end position="494"/>
    </location>
</feature>
<dbReference type="GO" id="GO:0051377">
    <property type="term" value="F:mannose-ethanolamine phosphotransferase activity"/>
    <property type="evidence" value="ECO:0007669"/>
    <property type="project" value="UniProtKB-UniRule"/>
</dbReference>
<keyword evidence="1" id="KW-0256">Endoplasmic reticulum</keyword>
<keyword evidence="1" id="KW-0808">Transferase</keyword>
<dbReference type="PANTHER" id="PTHR12250:SF0">
    <property type="entry name" value="GPI ETHANOLAMINE PHOSPHATE TRANSFERASE 1"/>
    <property type="match status" value="1"/>
</dbReference>
<dbReference type="Pfam" id="PF04987">
    <property type="entry name" value="PigN"/>
    <property type="match status" value="1"/>
</dbReference>
<dbReference type="GO" id="GO:0006506">
    <property type="term" value="P:GPI anchor biosynthetic process"/>
    <property type="evidence" value="ECO:0007669"/>
    <property type="project" value="UniProtKB-UniPathway"/>
</dbReference>
<feature type="transmembrane region" description="Helical" evidence="1">
    <location>
        <begin position="375"/>
        <end position="392"/>
    </location>
</feature>
<dbReference type="PANTHER" id="PTHR12250">
    <property type="entry name" value="PHOSPHATIDYLINOSITOL GLYCAN, CLASS N"/>
    <property type="match status" value="1"/>
</dbReference>
<keyword evidence="1" id="KW-0812">Transmembrane</keyword>
<organism evidence="3 4">
    <name type="scientific">Cristinia sonorae</name>
    <dbReference type="NCBI Taxonomy" id="1940300"/>
    <lineage>
        <taxon>Eukaryota</taxon>
        <taxon>Fungi</taxon>
        <taxon>Dikarya</taxon>
        <taxon>Basidiomycota</taxon>
        <taxon>Agaricomycotina</taxon>
        <taxon>Agaricomycetes</taxon>
        <taxon>Agaricomycetidae</taxon>
        <taxon>Agaricales</taxon>
        <taxon>Pleurotineae</taxon>
        <taxon>Stephanosporaceae</taxon>
        <taxon>Cristinia</taxon>
    </lineage>
</organism>
<feature type="transmembrane region" description="Helical" evidence="1">
    <location>
        <begin position="435"/>
        <end position="453"/>
    </location>
</feature>
<dbReference type="InterPro" id="IPR017852">
    <property type="entry name" value="GPI_EtnP_transferase_1_C"/>
</dbReference>
<feature type="transmembrane region" description="Helical" evidence="1">
    <location>
        <begin position="506"/>
        <end position="526"/>
    </location>
</feature>
<feature type="transmembrane region" description="Helical" evidence="1">
    <location>
        <begin position="398"/>
        <end position="414"/>
    </location>
</feature>